<gene>
    <name evidence="4" type="ORF">COY37_09575</name>
</gene>
<dbReference type="PANTHER" id="PTHR43666">
    <property type="entry name" value="TLDD PROTEIN"/>
    <property type="match status" value="1"/>
</dbReference>
<dbReference type="Gene3D" id="3.30.2290.10">
    <property type="entry name" value="PmbA/TldD superfamily"/>
    <property type="match status" value="1"/>
</dbReference>
<dbReference type="GO" id="GO:0008237">
    <property type="term" value="F:metallopeptidase activity"/>
    <property type="evidence" value="ECO:0007669"/>
    <property type="project" value="InterPro"/>
</dbReference>
<proteinExistence type="inferred from homology"/>
<dbReference type="Pfam" id="PF01523">
    <property type="entry name" value="PmbA_TldD_1st"/>
    <property type="match status" value="1"/>
</dbReference>
<dbReference type="EMBL" id="PFNG01000224">
    <property type="protein sequence ID" value="PIZ35827.1"/>
    <property type="molecule type" value="Genomic_DNA"/>
</dbReference>
<protein>
    <submittedName>
        <fullName evidence="4">TldD/PmbA family protein</fullName>
    </submittedName>
</protein>
<name>A0A2M7T5U6_9ACTN</name>
<dbReference type="InterPro" id="IPR002510">
    <property type="entry name" value="Metalloprtase-TldD/E_N"/>
</dbReference>
<comment type="similarity">
    <text evidence="1">Belongs to the peptidase U62 family.</text>
</comment>
<organism evidence="4 5">
    <name type="scientific">Candidatus Aquicultor secundus</name>
    <dbReference type="NCBI Taxonomy" id="1973895"/>
    <lineage>
        <taxon>Bacteria</taxon>
        <taxon>Bacillati</taxon>
        <taxon>Actinomycetota</taxon>
        <taxon>Candidatus Aquicultoria</taxon>
        <taxon>Candidatus Aquicultorales</taxon>
        <taxon>Candidatus Aquicultoraceae</taxon>
        <taxon>Candidatus Aquicultor</taxon>
    </lineage>
</organism>
<evidence type="ECO:0000259" key="2">
    <source>
        <dbReference type="Pfam" id="PF01523"/>
    </source>
</evidence>
<accession>A0A2M7T5U6</accession>
<comment type="caution">
    <text evidence="4">The sequence shown here is derived from an EMBL/GenBank/DDBJ whole genome shotgun (WGS) entry which is preliminary data.</text>
</comment>
<feature type="domain" description="Metalloprotease TldD/E C-terminal" evidence="3">
    <location>
        <begin position="218"/>
        <end position="441"/>
    </location>
</feature>
<evidence type="ECO:0000256" key="1">
    <source>
        <dbReference type="ARBA" id="ARBA00005836"/>
    </source>
</evidence>
<dbReference type="AlphaFoldDB" id="A0A2M7T5U6"/>
<dbReference type="Pfam" id="PF19289">
    <property type="entry name" value="PmbA_TldD_3rd"/>
    <property type="match status" value="1"/>
</dbReference>
<sequence>MIDKQRIQDALKTAIDYSTADQLEVLASGRSMALTRFSNNSIHQNVAQTNVSISIRAVIDKRQGYASTNRLDESSIKEMVDKAIEIAKHRPPDPDFVSLPEPKPTIQRDLVSKLTVDYSPNDRASDIGRLVGVVEPNNLTAAGAYSTGYSTVGVANTLGVNAVETISEAELRAVVMSGTSSGYASATATSVNNIDVGALAEAAKSKALAGQNPIDLEPGTYTVILEPDAVADMVSFMAFAGFGALSVQEGRSFMKDKLGQKIMSPNVSIWDDALDPNTIGLTFDFEGVPKQKVVFIDNGVANAICYDSYTANKEGKQSTGHALPAPNTYGPLPLNLIMAPGTHTLDEMVKSCERAILVSRFHYTNLEDPIKTTLTGMTRDGTFLIENGEIIKPIKNLRFTQSIVKALFDVDMVSEARLLKEAILGAAYVPWLKIGAFNFTGATQF</sequence>
<evidence type="ECO:0000259" key="3">
    <source>
        <dbReference type="Pfam" id="PF19289"/>
    </source>
</evidence>
<feature type="domain" description="Metalloprotease TldD/E N-terminal" evidence="2">
    <location>
        <begin position="24"/>
        <end position="87"/>
    </location>
</feature>
<evidence type="ECO:0000313" key="5">
    <source>
        <dbReference type="Proteomes" id="UP000230956"/>
    </source>
</evidence>
<evidence type="ECO:0000313" key="4">
    <source>
        <dbReference type="EMBL" id="PIZ35827.1"/>
    </source>
</evidence>
<dbReference type="SUPFAM" id="SSF111283">
    <property type="entry name" value="Putative modulator of DNA gyrase, PmbA/TldD"/>
    <property type="match status" value="1"/>
</dbReference>
<reference evidence="5" key="1">
    <citation type="submission" date="2017-09" db="EMBL/GenBank/DDBJ databases">
        <title>Depth-based differentiation of microbial function through sediment-hosted aquifers and enrichment of novel symbionts in the deep terrestrial subsurface.</title>
        <authorList>
            <person name="Probst A.J."/>
            <person name="Ladd B."/>
            <person name="Jarett J.K."/>
            <person name="Geller-Mcgrath D.E."/>
            <person name="Sieber C.M.K."/>
            <person name="Emerson J.B."/>
            <person name="Anantharaman K."/>
            <person name="Thomas B.C."/>
            <person name="Malmstrom R."/>
            <person name="Stieglmeier M."/>
            <person name="Klingl A."/>
            <person name="Woyke T."/>
            <person name="Ryan C.M."/>
            <person name="Banfield J.F."/>
        </authorList>
    </citation>
    <scope>NUCLEOTIDE SEQUENCE [LARGE SCALE GENOMIC DNA]</scope>
</reference>
<dbReference type="RefSeq" id="WP_286677883.1">
    <property type="nucleotide sequence ID" value="NZ_MNXI01000044.1"/>
</dbReference>
<dbReference type="InterPro" id="IPR036059">
    <property type="entry name" value="TldD/PmbA_sf"/>
</dbReference>
<dbReference type="Proteomes" id="UP000230956">
    <property type="component" value="Unassembled WGS sequence"/>
</dbReference>
<dbReference type="GO" id="GO:0006508">
    <property type="term" value="P:proteolysis"/>
    <property type="evidence" value="ECO:0007669"/>
    <property type="project" value="InterPro"/>
</dbReference>
<dbReference type="InterPro" id="IPR045569">
    <property type="entry name" value="Metalloprtase-TldD/E_C"/>
</dbReference>
<dbReference type="PANTHER" id="PTHR43666:SF1">
    <property type="entry name" value="CONSERVED PROTEIN"/>
    <property type="match status" value="1"/>
</dbReference>
<dbReference type="InterPro" id="IPR035068">
    <property type="entry name" value="TldD/PmbA_N"/>
</dbReference>